<dbReference type="InterPro" id="IPR029058">
    <property type="entry name" value="AB_hydrolase_fold"/>
</dbReference>
<dbReference type="PRINTS" id="PR00111">
    <property type="entry name" value="ABHYDROLASE"/>
</dbReference>
<dbReference type="GO" id="GO:0016787">
    <property type="term" value="F:hydrolase activity"/>
    <property type="evidence" value="ECO:0007669"/>
    <property type="project" value="UniProtKB-KW"/>
</dbReference>
<dbReference type="PANTHER" id="PTHR43798">
    <property type="entry name" value="MONOACYLGLYCEROL LIPASE"/>
    <property type="match status" value="1"/>
</dbReference>
<dbReference type="PANTHER" id="PTHR43798:SF31">
    <property type="entry name" value="AB HYDROLASE SUPERFAMILY PROTEIN YCLE"/>
    <property type="match status" value="1"/>
</dbReference>
<feature type="domain" description="AB hydrolase-1" evidence="2">
    <location>
        <begin position="24"/>
        <end position="172"/>
    </location>
</feature>
<dbReference type="SUPFAM" id="SSF53474">
    <property type="entry name" value="alpha/beta-Hydrolases"/>
    <property type="match status" value="1"/>
</dbReference>
<dbReference type="AlphaFoldDB" id="A0A841Q1Y6"/>
<dbReference type="InterPro" id="IPR050266">
    <property type="entry name" value="AB_hydrolase_sf"/>
</dbReference>
<dbReference type="PRINTS" id="PR00412">
    <property type="entry name" value="EPOXHYDRLASE"/>
</dbReference>
<sequence length="283" mass="32714">MGEFRITENNHTYHGCEFGDKNLPTLVCFHGMTCDLNSFYYLKDFLSKDFHLILLDGPGHGETDPFKKEEDYRFTSVAKRMDKVISQMVKRPFYILGHSWGADLALNYTKIFPDKIKGVVLIDGGYVFPEQADGLTEEKALLDWDEYINSSKYNSWEEIVKTYQEYTTKDWGDSLDILIHSNFKRVSGNYVLKADRFSLLATIKAFYQEPCSTTYDSIKCPVLLFHATVPERDPARSKGILKIQNSIKDITTIGIKNTKHNIHWDTPNEVANEILLWKQQEEI</sequence>
<dbReference type="EMBL" id="JACHGH010000002">
    <property type="protein sequence ID" value="MBB6452493.1"/>
    <property type="molecule type" value="Genomic_DNA"/>
</dbReference>
<proteinExistence type="predicted"/>
<accession>A0A841Q1Y6</accession>
<organism evidence="3 4">
    <name type="scientific">Salirhabdus euzebyi</name>
    <dbReference type="NCBI Taxonomy" id="394506"/>
    <lineage>
        <taxon>Bacteria</taxon>
        <taxon>Bacillati</taxon>
        <taxon>Bacillota</taxon>
        <taxon>Bacilli</taxon>
        <taxon>Bacillales</taxon>
        <taxon>Bacillaceae</taxon>
        <taxon>Salirhabdus</taxon>
    </lineage>
</organism>
<evidence type="ECO:0000256" key="1">
    <source>
        <dbReference type="ARBA" id="ARBA00022801"/>
    </source>
</evidence>
<evidence type="ECO:0000259" key="2">
    <source>
        <dbReference type="Pfam" id="PF00561"/>
    </source>
</evidence>
<reference evidence="3 4" key="1">
    <citation type="submission" date="2020-08" db="EMBL/GenBank/DDBJ databases">
        <title>Genomic Encyclopedia of Type Strains, Phase IV (KMG-IV): sequencing the most valuable type-strain genomes for metagenomic binning, comparative biology and taxonomic classification.</title>
        <authorList>
            <person name="Goeker M."/>
        </authorList>
    </citation>
    <scope>NUCLEOTIDE SEQUENCE [LARGE SCALE GENOMIC DNA]</scope>
    <source>
        <strain evidence="3 4">DSM 19612</strain>
    </source>
</reference>
<keyword evidence="1" id="KW-0378">Hydrolase</keyword>
<dbReference type="RefSeq" id="WP_174494856.1">
    <property type="nucleotide sequence ID" value="NZ_CADDWK010000002.1"/>
</dbReference>
<dbReference type="GO" id="GO:0016020">
    <property type="term" value="C:membrane"/>
    <property type="evidence" value="ECO:0007669"/>
    <property type="project" value="TreeGrafter"/>
</dbReference>
<dbReference type="InterPro" id="IPR000073">
    <property type="entry name" value="AB_hydrolase_1"/>
</dbReference>
<evidence type="ECO:0000313" key="4">
    <source>
        <dbReference type="Proteomes" id="UP000581688"/>
    </source>
</evidence>
<protein>
    <submittedName>
        <fullName evidence="3">Pimeloyl-ACP methyl ester carboxylesterase</fullName>
    </submittedName>
</protein>
<gene>
    <name evidence="3" type="ORF">HNQ94_000938</name>
</gene>
<dbReference type="Proteomes" id="UP000581688">
    <property type="component" value="Unassembled WGS sequence"/>
</dbReference>
<evidence type="ECO:0000313" key="3">
    <source>
        <dbReference type="EMBL" id="MBB6452493.1"/>
    </source>
</evidence>
<name>A0A841Q1Y6_9BACI</name>
<dbReference type="InterPro" id="IPR000639">
    <property type="entry name" value="Epox_hydrolase-like"/>
</dbReference>
<dbReference type="Pfam" id="PF00561">
    <property type="entry name" value="Abhydrolase_1"/>
    <property type="match status" value="1"/>
</dbReference>
<comment type="caution">
    <text evidence="3">The sequence shown here is derived from an EMBL/GenBank/DDBJ whole genome shotgun (WGS) entry which is preliminary data.</text>
</comment>
<keyword evidence="4" id="KW-1185">Reference proteome</keyword>
<dbReference type="Gene3D" id="3.40.50.1820">
    <property type="entry name" value="alpha/beta hydrolase"/>
    <property type="match status" value="1"/>
</dbReference>